<dbReference type="SUPFAM" id="SSF53335">
    <property type="entry name" value="S-adenosyl-L-methionine-dependent methyltransferases"/>
    <property type="match status" value="1"/>
</dbReference>
<evidence type="ECO:0000313" key="2">
    <source>
        <dbReference type="Proteomes" id="UP000696280"/>
    </source>
</evidence>
<dbReference type="EMBL" id="CAJVRL010000037">
    <property type="protein sequence ID" value="CAG8950445.1"/>
    <property type="molecule type" value="Genomic_DNA"/>
</dbReference>
<dbReference type="OrthoDB" id="2094832at2759"/>
<organism evidence="1 2">
    <name type="scientific">Hymenoscyphus fraxineus</name>
    <dbReference type="NCBI Taxonomy" id="746836"/>
    <lineage>
        <taxon>Eukaryota</taxon>
        <taxon>Fungi</taxon>
        <taxon>Dikarya</taxon>
        <taxon>Ascomycota</taxon>
        <taxon>Pezizomycotina</taxon>
        <taxon>Leotiomycetes</taxon>
        <taxon>Helotiales</taxon>
        <taxon>Helotiaceae</taxon>
        <taxon>Hymenoscyphus</taxon>
    </lineage>
</organism>
<proteinExistence type="predicted"/>
<protein>
    <recommendedName>
        <fullName evidence="3">Methyltransferase domain-containing protein</fullName>
    </recommendedName>
</protein>
<dbReference type="InterPro" id="IPR029063">
    <property type="entry name" value="SAM-dependent_MTases_sf"/>
</dbReference>
<dbReference type="Proteomes" id="UP000696280">
    <property type="component" value="Unassembled WGS sequence"/>
</dbReference>
<gene>
    <name evidence="1" type="ORF">HYFRA_00006941</name>
</gene>
<evidence type="ECO:0008006" key="3">
    <source>
        <dbReference type="Google" id="ProtNLM"/>
    </source>
</evidence>
<keyword evidence="2" id="KW-1185">Reference proteome</keyword>
<dbReference type="AlphaFoldDB" id="A0A9N9KQU5"/>
<dbReference type="Gene3D" id="3.40.50.150">
    <property type="entry name" value="Vaccinia Virus protein VP39"/>
    <property type="match status" value="1"/>
</dbReference>
<dbReference type="PANTHER" id="PTHR35897">
    <property type="entry name" value="METHYLTRANSFERASE AUSD"/>
    <property type="match status" value="1"/>
</dbReference>
<sequence length="281" mass="31912">MENSDPVKDIVPSKELAWYLDDLTGRVTPEIRRLLEEYSKVPADEILRHVHEIRDKAWAIRPYPCTGLGNFLQPTISLLPVYPEIMSRLKNGASFLDVGCFLGHDLRKLVFDGASSEHLHGVDIVSHWHLGYELFLDEGRFKAHFMETDLLKPNAELSALEGKIDIIQVTHVLHQWGWQGQIQAAKQLAKYTKPGSLIVGYQAGTAGEATKEAGESEWHSWMRQNPESWAEMWDVVGKETGTEWKSDAALVPFSEIGVRDRDVEYLGPLARILRFVVTRIR</sequence>
<evidence type="ECO:0000313" key="1">
    <source>
        <dbReference type="EMBL" id="CAG8950445.1"/>
    </source>
</evidence>
<comment type="caution">
    <text evidence="1">The sequence shown here is derived from an EMBL/GenBank/DDBJ whole genome shotgun (WGS) entry which is preliminary data.</text>
</comment>
<reference evidence="1" key="1">
    <citation type="submission" date="2021-07" db="EMBL/GenBank/DDBJ databases">
        <authorList>
            <person name="Durling M."/>
        </authorList>
    </citation>
    <scope>NUCLEOTIDE SEQUENCE</scope>
</reference>
<name>A0A9N9KQU5_9HELO</name>
<dbReference type="PANTHER" id="PTHR35897:SF2">
    <property type="entry name" value="METHYLTRANSFERASE DOMAIN-CONTAINING PROTEIN"/>
    <property type="match status" value="1"/>
</dbReference>
<accession>A0A9N9KQU5</accession>
<dbReference type="InterPro" id="IPR051654">
    <property type="entry name" value="Meroterpenoid_MTases"/>
</dbReference>